<dbReference type="EMBL" id="JBDXSU010000020">
    <property type="protein sequence ID" value="MFB5192354.1"/>
    <property type="molecule type" value="Genomic_DNA"/>
</dbReference>
<gene>
    <name evidence="5" type="ORF">KKP3000_001553</name>
</gene>
<dbReference type="Pfam" id="PF00455">
    <property type="entry name" value="DeoRC"/>
    <property type="match status" value="1"/>
</dbReference>
<dbReference type="InterPro" id="IPR001034">
    <property type="entry name" value="DeoR_HTH"/>
</dbReference>
<dbReference type="Gene3D" id="3.40.50.1360">
    <property type="match status" value="1"/>
</dbReference>
<dbReference type="Gene3D" id="1.10.10.10">
    <property type="entry name" value="Winged helix-like DNA-binding domain superfamily/Winged helix DNA-binding domain"/>
    <property type="match status" value="1"/>
</dbReference>
<protein>
    <submittedName>
        <fullName evidence="5">DeoR/GlpR family DNA-binding transcription regulator</fullName>
    </submittedName>
</protein>
<organism evidence="5 6">
    <name type="scientific">Alicyclobacillus fastidiosus</name>
    <dbReference type="NCBI Taxonomy" id="392011"/>
    <lineage>
        <taxon>Bacteria</taxon>
        <taxon>Bacillati</taxon>
        <taxon>Bacillota</taxon>
        <taxon>Bacilli</taxon>
        <taxon>Bacillales</taxon>
        <taxon>Alicyclobacillaceae</taxon>
        <taxon>Alicyclobacillus</taxon>
    </lineage>
</organism>
<reference evidence="5 6" key="1">
    <citation type="journal article" date="2024" name="Int. J. Mol. Sci.">
        <title>Exploration of Alicyclobacillus spp. Genome in Search of Antibiotic Resistance.</title>
        <authorList>
            <person name="Bucka-Kolendo J."/>
            <person name="Kiousi D.E."/>
            <person name="Dekowska A."/>
            <person name="Mikolajczuk-Szczyrba A."/>
            <person name="Karadedos D.M."/>
            <person name="Michael P."/>
            <person name="Galanis A."/>
            <person name="Sokolowska B."/>
        </authorList>
    </citation>
    <scope>NUCLEOTIDE SEQUENCE [LARGE SCALE GENOMIC DNA]</scope>
    <source>
        <strain evidence="5 6">KKP 3000</strain>
    </source>
</reference>
<evidence type="ECO:0000259" key="4">
    <source>
        <dbReference type="PROSITE" id="PS51000"/>
    </source>
</evidence>
<dbReference type="InterPro" id="IPR018356">
    <property type="entry name" value="Tscrpt_reg_HTH_DeoR_CS"/>
</dbReference>
<keyword evidence="1" id="KW-0805">Transcription regulation</keyword>
<dbReference type="InterPro" id="IPR036388">
    <property type="entry name" value="WH-like_DNA-bd_sf"/>
</dbReference>
<evidence type="ECO:0000256" key="2">
    <source>
        <dbReference type="ARBA" id="ARBA00023125"/>
    </source>
</evidence>
<sequence>MDEILYQEERLAKILNYLKTHRRISVQEVCALFSVSRDTARRDIVKLDELGVIVRTRGGAILPTVTDEIHGYWDRVNEKSSTKNLIAQQGANLISNGDHIILDASTTALFMTDWIDAQDITVVTNGLDVTAALADNLNVTIHLLGGRMNAEHRFLYGNAAITQLTDYQVNKLFIGASGITTTGLSIADENEGYLLRQMIRQAEQVIVLADHSKFGKSYFYNVCKLDSIDVIVTDVPPVPQMERVLTDSGVEVIVAPQSD</sequence>
<feature type="domain" description="HTH deoR-type" evidence="4">
    <location>
        <begin position="7"/>
        <end position="62"/>
    </location>
</feature>
<keyword evidence="2 5" id="KW-0238">DNA-binding</keyword>
<dbReference type="InterPro" id="IPR036390">
    <property type="entry name" value="WH_DNA-bd_sf"/>
</dbReference>
<dbReference type="RefSeq" id="WP_275474062.1">
    <property type="nucleotide sequence ID" value="NZ_CP162940.1"/>
</dbReference>
<dbReference type="SUPFAM" id="SSF46785">
    <property type="entry name" value="Winged helix' DNA-binding domain"/>
    <property type="match status" value="1"/>
</dbReference>
<proteinExistence type="predicted"/>
<evidence type="ECO:0000256" key="3">
    <source>
        <dbReference type="ARBA" id="ARBA00023163"/>
    </source>
</evidence>
<dbReference type="InterPro" id="IPR050313">
    <property type="entry name" value="Carb_Metab_HTH_regulators"/>
</dbReference>
<evidence type="ECO:0000256" key="1">
    <source>
        <dbReference type="ARBA" id="ARBA00023015"/>
    </source>
</evidence>
<dbReference type="Proteomes" id="UP001579974">
    <property type="component" value="Unassembled WGS sequence"/>
</dbReference>
<dbReference type="PROSITE" id="PS51000">
    <property type="entry name" value="HTH_DEOR_2"/>
    <property type="match status" value="1"/>
</dbReference>
<dbReference type="GO" id="GO:0003677">
    <property type="term" value="F:DNA binding"/>
    <property type="evidence" value="ECO:0007669"/>
    <property type="project" value="UniProtKB-KW"/>
</dbReference>
<dbReference type="SMART" id="SM00420">
    <property type="entry name" value="HTH_DEOR"/>
    <property type="match status" value="1"/>
</dbReference>
<evidence type="ECO:0000313" key="6">
    <source>
        <dbReference type="Proteomes" id="UP001579974"/>
    </source>
</evidence>
<dbReference type="SUPFAM" id="SSF100950">
    <property type="entry name" value="NagB/RpiA/CoA transferase-like"/>
    <property type="match status" value="1"/>
</dbReference>
<accession>A0ABV5AJ97</accession>
<dbReference type="PROSITE" id="PS00894">
    <property type="entry name" value="HTH_DEOR_1"/>
    <property type="match status" value="1"/>
</dbReference>
<name>A0ABV5AJ97_9BACL</name>
<dbReference type="InterPro" id="IPR014036">
    <property type="entry name" value="DeoR-like_C"/>
</dbReference>
<keyword evidence="3" id="KW-0804">Transcription</keyword>
<dbReference type="PANTHER" id="PTHR30363">
    <property type="entry name" value="HTH-TYPE TRANSCRIPTIONAL REGULATOR SRLR-RELATED"/>
    <property type="match status" value="1"/>
</dbReference>
<evidence type="ECO:0000313" key="5">
    <source>
        <dbReference type="EMBL" id="MFB5192354.1"/>
    </source>
</evidence>
<dbReference type="InterPro" id="IPR037171">
    <property type="entry name" value="NagB/RpiA_transferase-like"/>
</dbReference>
<dbReference type="Pfam" id="PF08220">
    <property type="entry name" value="HTH_DeoR"/>
    <property type="match status" value="1"/>
</dbReference>
<dbReference type="SMART" id="SM01134">
    <property type="entry name" value="DeoRC"/>
    <property type="match status" value="1"/>
</dbReference>
<keyword evidence="6" id="KW-1185">Reference proteome</keyword>
<dbReference type="PANTHER" id="PTHR30363:SF51">
    <property type="entry name" value="HTH-TYPE TRANSCRIPTIONAL REPRESSOR GLCR"/>
    <property type="match status" value="1"/>
</dbReference>
<comment type="caution">
    <text evidence="5">The sequence shown here is derived from an EMBL/GenBank/DDBJ whole genome shotgun (WGS) entry which is preliminary data.</text>
</comment>
<dbReference type="PRINTS" id="PR00037">
    <property type="entry name" value="HTHLACR"/>
</dbReference>